<feature type="domain" description="tRNA/rRNA methyltransferase SpoU type" evidence="3">
    <location>
        <begin position="27"/>
        <end position="177"/>
    </location>
</feature>
<dbReference type="Gene3D" id="3.40.1280.10">
    <property type="match status" value="1"/>
</dbReference>
<reference evidence="4 5" key="1">
    <citation type="journal article" date="2016" name="Nat. Commun.">
        <title>Thousands of microbial genomes shed light on interconnected biogeochemical processes in an aquifer system.</title>
        <authorList>
            <person name="Anantharaman K."/>
            <person name="Brown C.T."/>
            <person name="Hug L.A."/>
            <person name="Sharon I."/>
            <person name="Castelle C.J."/>
            <person name="Probst A.J."/>
            <person name="Thomas B.C."/>
            <person name="Singh A."/>
            <person name="Wilkins M.J."/>
            <person name="Karaoz U."/>
            <person name="Brodie E.L."/>
            <person name="Williams K.H."/>
            <person name="Hubbard S.S."/>
            <person name="Banfield J.F."/>
        </authorList>
    </citation>
    <scope>NUCLEOTIDE SEQUENCE [LARGE SCALE GENOMIC DNA]</scope>
</reference>
<comment type="caution">
    <text evidence="4">The sequence shown here is derived from an EMBL/GenBank/DDBJ whole genome shotgun (WGS) entry which is preliminary data.</text>
</comment>
<organism evidence="4 5">
    <name type="scientific">Candidatus Gottesmanbacteria bacterium RIFCSPHIGHO2_01_FULL_42_12</name>
    <dbReference type="NCBI Taxonomy" id="1798377"/>
    <lineage>
        <taxon>Bacteria</taxon>
        <taxon>Candidatus Gottesmaniibacteriota</taxon>
    </lineage>
</organism>
<dbReference type="PANTHER" id="PTHR43191:SF7">
    <property type="entry name" value="OBP33PEP LIKE PROTEIN"/>
    <property type="match status" value="1"/>
</dbReference>
<dbReference type="SUPFAM" id="SSF75217">
    <property type="entry name" value="alpha/beta knot"/>
    <property type="match status" value="1"/>
</dbReference>
<dbReference type="GO" id="GO:0032259">
    <property type="term" value="P:methylation"/>
    <property type="evidence" value="ECO:0007669"/>
    <property type="project" value="UniProtKB-KW"/>
</dbReference>
<evidence type="ECO:0000313" key="5">
    <source>
        <dbReference type="Proteomes" id="UP000178681"/>
    </source>
</evidence>
<dbReference type="InterPro" id="IPR029026">
    <property type="entry name" value="tRNA_m1G_MTases_N"/>
</dbReference>
<name>A0A1F5Z344_9BACT</name>
<evidence type="ECO:0000256" key="2">
    <source>
        <dbReference type="ARBA" id="ARBA00022679"/>
    </source>
</evidence>
<dbReference type="STRING" id="1798377.A2872_00955"/>
<dbReference type="InterPro" id="IPR001537">
    <property type="entry name" value="SpoU_MeTrfase"/>
</dbReference>
<proteinExistence type="predicted"/>
<dbReference type="InterPro" id="IPR029028">
    <property type="entry name" value="Alpha/beta_knot_MTases"/>
</dbReference>
<dbReference type="Pfam" id="PF00588">
    <property type="entry name" value="SpoU_methylase"/>
    <property type="match status" value="1"/>
</dbReference>
<evidence type="ECO:0000256" key="1">
    <source>
        <dbReference type="ARBA" id="ARBA00022603"/>
    </source>
</evidence>
<dbReference type="AlphaFoldDB" id="A0A1F5Z344"/>
<dbReference type="EMBL" id="MFJG01000021">
    <property type="protein sequence ID" value="OGG06785.1"/>
    <property type="molecule type" value="Genomic_DNA"/>
</dbReference>
<dbReference type="GO" id="GO:0006396">
    <property type="term" value="P:RNA processing"/>
    <property type="evidence" value="ECO:0007669"/>
    <property type="project" value="InterPro"/>
</dbReference>
<accession>A0A1F5Z344</accession>
<keyword evidence="1" id="KW-0489">Methyltransferase</keyword>
<dbReference type="Proteomes" id="UP000178681">
    <property type="component" value="Unassembled WGS sequence"/>
</dbReference>
<dbReference type="PANTHER" id="PTHR43191">
    <property type="entry name" value="RRNA METHYLTRANSFERASE 3"/>
    <property type="match status" value="1"/>
</dbReference>
<dbReference type="GO" id="GO:0008173">
    <property type="term" value="F:RNA methyltransferase activity"/>
    <property type="evidence" value="ECO:0007669"/>
    <property type="project" value="InterPro"/>
</dbReference>
<protein>
    <recommendedName>
        <fullName evidence="3">tRNA/rRNA methyltransferase SpoU type domain-containing protein</fullName>
    </recommendedName>
</protein>
<gene>
    <name evidence="4" type="ORF">A2872_00955</name>
</gene>
<keyword evidence="2" id="KW-0808">Transferase</keyword>
<dbReference type="InterPro" id="IPR051259">
    <property type="entry name" value="rRNA_Methyltransferase"/>
</dbReference>
<evidence type="ECO:0000259" key="3">
    <source>
        <dbReference type="Pfam" id="PF00588"/>
    </source>
</evidence>
<sequence>MRKYTTEDLVSQKPNIDEFKSIIRNPLVFILHNIRSLQNVGLFFRLADALLVEKIYLTGYTGYPRLEDDDRSERIITHAENEINKTAIKLVPYVPWERSETIPELPGYQMIGVEQTDKSLDYSLPTTDYRFPLALIFGHERTGVEEDILKKCDFVIHIPMLGMGNSHNVAMSGAIIANHILQKVTPSGKL</sequence>
<dbReference type="GO" id="GO:0003723">
    <property type="term" value="F:RNA binding"/>
    <property type="evidence" value="ECO:0007669"/>
    <property type="project" value="InterPro"/>
</dbReference>
<evidence type="ECO:0000313" key="4">
    <source>
        <dbReference type="EMBL" id="OGG06785.1"/>
    </source>
</evidence>